<dbReference type="Pfam" id="PF08712">
    <property type="entry name" value="Nfu_N"/>
    <property type="match status" value="1"/>
</dbReference>
<dbReference type="Proteomes" id="UP000244959">
    <property type="component" value="Chromosome I"/>
</dbReference>
<dbReference type="PANTHER" id="PTHR11178">
    <property type="entry name" value="IRON-SULFUR CLUSTER SCAFFOLD PROTEIN NFU-RELATED"/>
    <property type="match status" value="1"/>
</dbReference>
<dbReference type="EMBL" id="LANO01000005">
    <property type="protein sequence ID" value="KJV53692.1"/>
    <property type="molecule type" value="Genomic_DNA"/>
</dbReference>
<dbReference type="SUPFAM" id="SSF117916">
    <property type="entry name" value="Fe-S cluster assembly (FSCA) domain-like"/>
    <property type="match status" value="1"/>
</dbReference>
<dbReference type="InterPro" id="IPR035433">
    <property type="entry name" value="NFU1-like"/>
</dbReference>
<dbReference type="PATRIC" id="fig|1359184.3.peg.2261"/>
<dbReference type="Gene3D" id="3.30.1370.70">
    <property type="entry name" value="Scaffold protein Nfu/NifU, N-terminal domain"/>
    <property type="match status" value="1"/>
</dbReference>
<evidence type="ECO:0000259" key="2">
    <source>
        <dbReference type="SMART" id="SM00932"/>
    </source>
</evidence>
<comment type="similarity">
    <text evidence="1">Belongs to the NifU family.</text>
</comment>
<dbReference type="Pfam" id="PF01106">
    <property type="entry name" value="NifU"/>
    <property type="match status" value="1"/>
</dbReference>
<dbReference type="SUPFAM" id="SSF110836">
    <property type="entry name" value="Hypothetical protein SAV1430"/>
    <property type="match status" value="1"/>
</dbReference>
<feature type="domain" description="Scaffold protein Nfu/NifU N-terminal" evidence="2">
    <location>
        <begin position="3"/>
        <end position="89"/>
    </location>
</feature>
<evidence type="ECO:0000256" key="1">
    <source>
        <dbReference type="ARBA" id="ARBA00006420"/>
    </source>
</evidence>
<dbReference type="RefSeq" id="WP_047220305.1">
    <property type="nucleotide sequence ID" value="NZ_LS398551.1"/>
</dbReference>
<dbReference type="InterPro" id="IPR014824">
    <property type="entry name" value="Nfu/NifU_N"/>
</dbReference>
<evidence type="ECO:0000313" key="6">
    <source>
        <dbReference type="Proteomes" id="UP000244959"/>
    </source>
</evidence>
<dbReference type="Gene3D" id="3.30.300.130">
    <property type="entry name" value="Fe-S cluster assembly (FSCA)"/>
    <property type="match status" value="1"/>
</dbReference>
<accession>A0A0F3ME01</accession>
<evidence type="ECO:0000313" key="5">
    <source>
        <dbReference type="Proteomes" id="UP000033769"/>
    </source>
</evidence>
<evidence type="ECO:0000313" key="3">
    <source>
        <dbReference type="EMBL" id="KJV53692.1"/>
    </source>
</evidence>
<name>A0A0F3ME01_ORITS</name>
<dbReference type="InterPro" id="IPR001075">
    <property type="entry name" value="NIF_FeS_clus_asmbl_NifU_C"/>
</dbReference>
<gene>
    <name evidence="4" type="ORF">GILLIAM_01128</name>
    <name evidence="3" type="ORF">OTSGILL_0541</name>
</gene>
<dbReference type="Proteomes" id="UP000033769">
    <property type="component" value="Unassembled WGS sequence"/>
</dbReference>
<dbReference type="GO" id="GO:0016226">
    <property type="term" value="P:iron-sulfur cluster assembly"/>
    <property type="evidence" value="ECO:0007669"/>
    <property type="project" value="InterPro"/>
</dbReference>
<dbReference type="GO" id="GO:0005506">
    <property type="term" value="F:iron ion binding"/>
    <property type="evidence" value="ECO:0007669"/>
    <property type="project" value="InterPro"/>
</dbReference>
<dbReference type="EMBL" id="LS398551">
    <property type="protein sequence ID" value="SPR06006.1"/>
    <property type="molecule type" value="Genomic_DNA"/>
</dbReference>
<proteinExistence type="inferred from homology"/>
<dbReference type="InterPro" id="IPR034904">
    <property type="entry name" value="FSCA_dom_sf"/>
</dbReference>
<organism evidence="3 5">
    <name type="scientific">Orientia tsutsugamushi str. Gilliam</name>
    <dbReference type="NCBI Taxonomy" id="1359184"/>
    <lineage>
        <taxon>Bacteria</taxon>
        <taxon>Pseudomonadati</taxon>
        <taxon>Pseudomonadota</taxon>
        <taxon>Alphaproteobacteria</taxon>
        <taxon>Rickettsiales</taxon>
        <taxon>Rickettsiaceae</taxon>
        <taxon>Rickettsieae</taxon>
        <taxon>Orientia</taxon>
    </lineage>
</organism>
<reference evidence="6" key="2">
    <citation type="submission" date="2018-03" db="EMBL/GenBank/DDBJ databases">
        <authorList>
            <person name="Batty M. E."/>
            <person name="Batty M E."/>
        </authorList>
    </citation>
    <scope>NUCLEOTIDE SEQUENCE [LARGE SCALE GENOMIC DNA]</scope>
    <source>
        <strain evidence="6">Gilliam</strain>
    </source>
</reference>
<dbReference type="FunFam" id="3.30.300.130:FF:000001">
    <property type="entry name" value="NFU1 iron-sulfur cluster scaffold"/>
    <property type="match status" value="1"/>
</dbReference>
<sequence>MFIQTQQTPNPNSLKFFPDQKISPGNPVHFSTREECSHSILARKLFSIENVKEVFFGEDFITVTKVSDGSWEVIKPEILTMLMDHFVAGLPVFESEAEKKNIEQANLSEIEKQIIEIINTKVRPAVAMDGGDIEYHSFKDGIVKLQMRGACVGCPSSTMTLKQGIESLLKYYIPEVVSVEQV</sequence>
<dbReference type="PANTHER" id="PTHR11178:SF1">
    <property type="entry name" value="NFU1 IRON-SULFUR CLUSTER SCAFFOLD HOMOLOG, MITOCHONDRIAL"/>
    <property type="match status" value="1"/>
</dbReference>
<dbReference type="PIRSF" id="PIRSF036773">
    <property type="entry name" value="HIRIP5"/>
    <property type="match status" value="1"/>
</dbReference>
<dbReference type="GO" id="GO:0051536">
    <property type="term" value="F:iron-sulfur cluster binding"/>
    <property type="evidence" value="ECO:0007669"/>
    <property type="project" value="InterPro"/>
</dbReference>
<protein>
    <submittedName>
        <fullName evidence="4">Iron transporter</fullName>
    </submittedName>
    <submittedName>
        <fullName evidence="3">Scaffold Nfu/NifU N terminal family protein</fullName>
    </submittedName>
</protein>
<dbReference type="SMART" id="SM00932">
    <property type="entry name" value="Nfu_N"/>
    <property type="match status" value="1"/>
</dbReference>
<evidence type="ECO:0000313" key="4">
    <source>
        <dbReference type="EMBL" id="SPR06006.1"/>
    </source>
</evidence>
<dbReference type="InterPro" id="IPR036498">
    <property type="entry name" value="Nfu/NifU_N_sf"/>
</dbReference>
<keyword evidence="6" id="KW-1185">Reference proteome</keyword>
<dbReference type="AlphaFoldDB" id="A0A0F3ME01"/>
<reference evidence="4" key="3">
    <citation type="submission" date="2018-03" db="EMBL/GenBank/DDBJ databases">
        <authorList>
            <person name="Keele B.F."/>
        </authorList>
    </citation>
    <scope>NUCLEOTIDE SEQUENCE [LARGE SCALE GENOMIC DNA]</scope>
    <source>
        <strain evidence="4">Gilliam</strain>
    </source>
</reference>
<reference evidence="3 5" key="1">
    <citation type="submission" date="2015-02" db="EMBL/GenBank/DDBJ databases">
        <title>Genome Sequencing of Rickettsiales.</title>
        <authorList>
            <person name="Daugherty S.C."/>
            <person name="Su Q."/>
            <person name="Abolude K."/>
            <person name="Beier-Sexton M."/>
            <person name="Carlyon J.A."/>
            <person name="Carter R."/>
            <person name="Day N.P."/>
            <person name="Dumler S.J."/>
            <person name="Dyachenko V."/>
            <person name="Godinez A."/>
            <person name="Kurtti T.J."/>
            <person name="Lichay M."/>
            <person name="Mullins K.E."/>
            <person name="Ott S."/>
            <person name="Pappas-Brown V."/>
            <person name="Paris D.H."/>
            <person name="Patel P."/>
            <person name="Richards A.L."/>
            <person name="Sadzewicz L."/>
            <person name="Sears K."/>
            <person name="Seidman D."/>
            <person name="Sengamalay N."/>
            <person name="Stenos J."/>
            <person name="Tallon L.J."/>
            <person name="Vincent G."/>
            <person name="Fraser C.M."/>
            <person name="Munderloh U."/>
            <person name="Dunning-Hotopp J.C."/>
        </authorList>
    </citation>
    <scope>NUCLEOTIDE SEQUENCE [LARGE SCALE GENOMIC DNA]</scope>
    <source>
        <strain evidence="3 5">Gilliam</strain>
    </source>
</reference>